<dbReference type="AlphaFoldDB" id="A0A0F9N9Q0"/>
<feature type="compositionally biased region" description="Low complexity" evidence="1">
    <location>
        <begin position="196"/>
        <end position="210"/>
    </location>
</feature>
<accession>A0A0F9N9Q0</accession>
<gene>
    <name evidence="2" type="ORF">LCGC14_1363200</name>
</gene>
<evidence type="ECO:0000256" key="1">
    <source>
        <dbReference type="SAM" id="MobiDB-lite"/>
    </source>
</evidence>
<organism evidence="2">
    <name type="scientific">marine sediment metagenome</name>
    <dbReference type="NCBI Taxonomy" id="412755"/>
    <lineage>
        <taxon>unclassified sequences</taxon>
        <taxon>metagenomes</taxon>
        <taxon>ecological metagenomes</taxon>
    </lineage>
</organism>
<protein>
    <submittedName>
        <fullName evidence="2">Uncharacterized protein</fullName>
    </submittedName>
</protein>
<reference evidence="2" key="1">
    <citation type="journal article" date="2015" name="Nature">
        <title>Complex archaea that bridge the gap between prokaryotes and eukaryotes.</title>
        <authorList>
            <person name="Spang A."/>
            <person name="Saw J.H."/>
            <person name="Jorgensen S.L."/>
            <person name="Zaremba-Niedzwiedzka K."/>
            <person name="Martijn J."/>
            <person name="Lind A.E."/>
            <person name="van Eijk R."/>
            <person name="Schleper C."/>
            <person name="Guy L."/>
            <person name="Ettema T.J."/>
        </authorList>
    </citation>
    <scope>NUCLEOTIDE SEQUENCE</scope>
</reference>
<sequence>MIDMDNKKELETTDKNEIMPAISDDNIIAVAAKAEERINAINKIKRISLRVTNHHDWVDQNSRPYLQASGSEKVARLFGISWRIDEPTMDLEKDGHFAYTYKGYFSISGTTIEAIGTRSSKDPFFKKYSYSTGKKIELPVSEIDKTNVKKAAYTNLIGNGITRLLGIRNLTYDDLKEAGINIAKITKVEYKSKGKPQSQGSQAGTQGAPAMKDPDAPATEPQQKAIHAMLGKLDNKDEYTKHTEVSNILQLKDIITSMGDISKKQASTVIEHLQAELDKQK</sequence>
<comment type="caution">
    <text evidence="2">The sequence shown here is derived from an EMBL/GenBank/DDBJ whole genome shotgun (WGS) entry which is preliminary data.</text>
</comment>
<dbReference type="EMBL" id="LAZR01008540">
    <property type="protein sequence ID" value="KKM78112.1"/>
    <property type="molecule type" value="Genomic_DNA"/>
</dbReference>
<name>A0A0F9N9Q0_9ZZZZ</name>
<evidence type="ECO:0000313" key="2">
    <source>
        <dbReference type="EMBL" id="KKM78112.1"/>
    </source>
</evidence>
<feature type="region of interest" description="Disordered" evidence="1">
    <location>
        <begin position="191"/>
        <end position="222"/>
    </location>
</feature>
<proteinExistence type="predicted"/>